<reference evidence="1 2" key="1">
    <citation type="journal article" date="2024" name="Commun. Biol.">
        <title>Comparative genomic analysis of thermophilic fungi reveals convergent evolutionary adaptations and gene losses.</title>
        <authorList>
            <person name="Steindorff A.S."/>
            <person name="Aguilar-Pontes M.V."/>
            <person name="Robinson A.J."/>
            <person name="Andreopoulos B."/>
            <person name="LaButti K."/>
            <person name="Kuo A."/>
            <person name="Mondo S."/>
            <person name="Riley R."/>
            <person name="Otillar R."/>
            <person name="Haridas S."/>
            <person name="Lipzen A."/>
            <person name="Grimwood J."/>
            <person name="Schmutz J."/>
            <person name="Clum A."/>
            <person name="Reid I.D."/>
            <person name="Moisan M.C."/>
            <person name="Butler G."/>
            <person name="Nguyen T.T.M."/>
            <person name="Dewar K."/>
            <person name="Conant G."/>
            <person name="Drula E."/>
            <person name="Henrissat B."/>
            <person name="Hansel C."/>
            <person name="Singer S."/>
            <person name="Hutchinson M.I."/>
            <person name="de Vries R.P."/>
            <person name="Natvig D.O."/>
            <person name="Powell A.J."/>
            <person name="Tsang A."/>
            <person name="Grigoriev I.V."/>
        </authorList>
    </citation>
    <scope>NUCLEOTIDE SEQUENCE [LARGE SCALE GENOMIC DNA]</scope>
    <source>
        <strain evidence="1 2">CBS 494.80</strain>
    </source>
</reference>
<evidence type="ECO:0000313" key="2">
    <source>
        <dbReference type="Proteomes" id="UP001595075"/>
    </source>
</evidence>
<comment type="caution">
    <text evidence="1">The sequence shown here is derived from an EMBL/GenBank/DDBJ whole genome shotgun (WGS) entry which is preliminary data.</text>
</comment>
<gene>
    <name evidence="1" type="ORF">VTL71DRAFT_12022</name>
</gene>
<name>A0ABR4CUC4_9HELO</name>
<protein>
    <submittedName>
        <fullName evidence="1">Uncharacterized protein</fullName>
    </submittedName>
</protein>
<organism evidence="1 2">
    <name type="scientific">Oculimacula yallundae</name>
    <dbReference type="NCBI Taxonomy" id="86028"/>
    <lineage>
        <taxon>Eukaryota</taxon>
        <taxon>Fungi</taxon>
        <taxon>Dikarya</taxon>
        <taxon>Ascomycota</taxon>
        <taxon>Pezizomycotina</taxon>
        <taxon>Leotiomycetes</taxon>
        <taxon>Helotiales</taxon>
        <taxon>Ploettnerulaceae</taxon>
        <taxon>Oculimacula</taxon>
    </lineage>
</organism>
<evidence type="ECO:0000313" key="1">
    <source>
        <dbReference type="EMBL" id="KAL2072679.1"/>
    </source>
</evidence>
<dbReference type="EMBL" id="JAZHXI010000004">
    <property type="protein sequence ID" value="KAL2072679.1"/>
    <property type="molecule type" value="Genomic_DNA"/>
</dbReference>
<keyword evidence="2" id="KW-1185">Reference proteome</keyword>
<dbReference type="Proteomes" id="UP001595075">
    <property type="component" value="Unassembled WGS sequence"/>
</dbReference>
<sequence length="114" mass="12136">MPYLGAPPRDPLPPSQGGLRQTAMLMATGFGVYAGIPPLQGGVGQYIWQTSRLFSFEVLVRRARVVGLSFGEGLDRPLILMPFGGSGISAKLLETKKTAFLNSSGPEGVRFGIL</sequence>
<accession>A0ABR4CUC4</accession>
<proteinExistence type="predicted"/>